<organism evidence="2 3">
    <name type="scientific">Penicillium camemberti (strain FM 013)</name>
    <dbReference type="NCBI Taxonomy" id="1429867"/>
    <lineage>
        <taxon>Eukaryota</taxon>
        <taxon>Fungi</taxon>
        <taxon>Dikarya</taxon>
        <taxon>Ascomycota</taxon>
        <taxon>Pezizomycotina</taxon>
        <taxon>Eurotiomycetes</taxon>
        <taxon>Eurotiomycetidae</taxon>
        <taxon>Eurotiales</taxon>
        <taxon>Aspergillaceae</taxon>
        <taxon>Penicillium</taxon>
    </lineage>
</organism>
<gene>
    <name evidence="2" type="ORF">PCAMFM013_S029g000104</name>
</gene>
<name>A0A0G4PR94_PENC3</name>
<proteinExistence type="predicted"/>
<keyword evidence="3" id="KW-1185">Reference proteome</keyword>
<dbReference type="EMBL" id="HG793162">
    <property type="protein sequence ID" value="CRL28688.1"/>
    <property type="molecule type" value="Genomic_DNA"/>
</dbReference>
<accession>A0A0G4PR94</accession>
<protein>
    <submittedName>
        <fullName evidence="2">Str. FM013</fullName>
    </submittedName>
</protein>
<evidence type="ECO:0000256" key="1">
    <source>
        <dbReference type="SAM" id="MobiDB-lite"/>
    </source>
</evidence>
<dbReference type="Proteomes" id="UP000053732">
    <property type="component" value="Unassembled WGS sequence"/>
</dbReference>
<evidence type="ECO:0000313" key="2">
    <source>
        <dbReference type="EMBL" id="CRL28688.1"/>
    </source>
</evidence>
<sequence length="62" mass="7027">MNPHFPILREPIKVRLVHGPTSWILGDDSPITSYDQRALSPPPLRSDLKSRQINPNQVEQIG</sequence>
<reference evidence="2 3" key="1">
    <citation type="journal article" date="2014" name="Nat. Commun.">
        <title>Multiple recent horizontal transfers of a large genomic region in cheese making fungi.</title>
        <authorList>
            <person name="Cheeseman K."/>
            <person name="Ropars J."/>
            <person name="Renault P."/>
            <person name="Dupont J."/>
            <person name="Gouzy J."/>
            <person name="Branca A."/>
            <person name="Abraham A.L."/>
            <person name="Ceppi M."/>
            <person name="Conseiller E."/>
            <person name="Debuchy R."/>
            <person name="Malagnac F."/>
            <person name="Goarin A."/>
            <person name="Silar P."/>
            <person name="Lacoste S."/>
            <person name="Sallet E."/>
            <person name="Bensimon A."/>
            <person name="Giraud T."/>
            <person name="Brygoo Y."/>
        </authorList>
    </citation>
    <scope>NUCLEOTIDE SEQUENCE [LARGE SCALE GENOMIC DNA]</scope>
    <source>
        <strain evidence="3">FM 013</strain>
    </source>
</reference>
<evidence type="ECO:0000313" key="3">
    <source>
        <dbReference type="Proteomes" id="UP000053732"/>
    </source>
</evidence>
<feature type="region of interest" description="Disordered" evidence="1">
    <location>
        <begin position="25"/>
        <end position="62"/>
    </location>
</feature>
<feature type="compositionally biased region" description="Polar residues" evidence="1">
    <location>
        <begin position="51"/>
        <end position="62"/>
    </location>
</feature>
<dbReference type="AlphaFoldDB" id="A0A0G4PR94"/>